<reference evidence="2" key="1">
    <citation type="submission" date="2021-06" db="EMBL/GenBank/DDBJ databases">
        <authorList>
            <person name="Kallberg Y."/>
            <person name="Tangrot J."/>
            <person name="Rosling A."/>
        </authorList>
    </citation>
    <scope>NUCLEOTIDE SEQUENCE</scope>
    <source>
        <strain evidence="2">CL551</strain>
    </source>
</reference>
<comment type="caution">
    <text evidence="2">The sequence shown here is derived from an EMBL/GenBank/DDBJ whole genome shotgun (WGS) entry which is preliminary data.</text>
</comment>
<keyword evidence="1" id="KW-0472">Membrane</keyword>
<accession>A0A9N9FW76</accession>
<dbReference type="Proteomes" id="UP000789342">
    <property type="component" value="Unassembled WGS sequence"/>
</dbReference>
<evidence type="ECO:0000313" key="2">
    <source>
        <dbReference type="EMBL" id="CAG8560588.1"/>
    </source>
</evidence>
<keyword evidence="1" id="KW-1133">Transmembrane helix</keyword>
<dbReference type="EMBL" id="CAJVPV010003816">
    <property type="protein sequence ID" value="CAG8560588.1"/>
    <property type="molecule type" value="Genomic_DNA"/>
</dbReference>
<protein>
    <submittedName>
        <fullName evidence="2">4101_t:CDS:1</fullName>
    </submittedName>
</protein>
<sequence>IQSLRDSDFATYIMIVGCTAYLSVDGGICFVFGCNISAILTVIVNEDVQPTNNIKLVSPISQLKNQFYYYDP</sequence>
<dbReference type="AlphaFoldDB" id="A0A9N9FW76"/>
<organism evidence="2 3">
    <name type="scientific">Acaulospora morrowiae</name>
    <dbReference type="NCBI Taxonomy" id="94023"/>
    <lineage>
        <taxon>Eukaryota</taxon>
        <taxon>Fungi</taxon>
        <taxon>Fungi incertae sedis</taxon>
        <taxon>Mucoromycota</taxon>
        <taxon>Glomeromycotina</taxon>
        <taxon>Glomeromycetes</taxon>
        <taxon>Diversisporales</taxon>
        <taxon>Acaulosporaceae</taxon>
        <taxon>Acaulospora</taxon>
    </lineage>
</organism>
<evidence type="ECO:0000313" key="3">
    <source>
        <dbReference type="Proteomes" id="UP000789342"/>
    </source>
</evidence>
<evidence type="ECO:0000256" key="1">
    <source>
        <dbReference type="SAM" id="Phobius"/>
    </source>
</evidence>
<name>A0A9N9FW76_9GLOM</name>
<feature type="transmembrane region" description="Helical" evidence="1">
    <location>
        <begin position="12"/>
        <end position="33"/>
    </location>
</feature>
<gene>
    <name evidence="2" type="ORF">AMORRO_LOCUS6000</name>
</gene>
<keyword evidence="3" id="KW-1185">Reference proteome</keyword>
<keyword evidence="1" id="KW-0812">Transmembrane</keyword>
<proteinExistence type="predicted"/>
<feature type="non-terminal residue" evidence="2">
    <location>
        <position position="1"/>
    </location>
</feature>